<sequence>MFQTGDKVFYPMYGAGIVEAIEEKEIQGKTQEYCVITIPLSKMNVMIPVKVIEKSRIRSITSKTVAKDILFDFHHEVSDCSLSWKERLKRNTEKMKTGEMQDTAEVVRDLLNYEKEKPLNSSEKQMLDRARRILISELTMIKDISESEAANLLKLTS</sequence>
<dbReference type="AlphaFoldDB" id="A0A1B9B6Q4"/>
<dbReference type="SMART" id="SM01058">
    <property type="entry name" value="CarD_TRCF"/>
    <property type="match status" value="1"/>
</dbReference>
<protein>
    <submittedName>
        <fullName evidence="2">Transcription factor YdeB</fullName>
    </submittedName>
</protein>
<dbReference type="PANTHER" id="PTHR38447">
    <property type="entry name" value="TRANSCRIPTION FACTOR YDEB-RELATED"/>
    <property type="match status" value="1"/>
</dbReference>
<proteinExistence type="predicted"/>
<dbReference type="Proteomes" id="UP000092578">
    <property type="component" value="Unassembled WGS sequence"/>
</dbReference>
<evidence type="ECO:0000259" key="1">
    <source>
        <dbReference type="SMART" id="SM01058"/>
    </source>
</evidence>
<gene>
    <name evidence="2" type="ORF">A8F95_20290</name>
</gene>
<keyword evidence="3" id="KW-1185">Reference proteome</keyword>
<organism evidence="2 3">
    <name type="scientific">Pseudobacillus wudalianchiensis</name>
    <dbReference type="NCBI Taxonomy" id="1743143"/>
    <lineage>
        <taxon>Bacteria</taxon>
        <taxon>Bacillati</taxon>
        <taxon>Bacillota</taxon>
        <taxon>Bacilli</taxon>
        <taxon>Bacillales</taxon>
        <taxon>Bacillaceae</taxon>
        <taxon>Pseudobacillus</taxon>
    </lineage>
</organism>
<dbReference type="Gene3D" id="1.20.58.1290">
    <property type="entry name" value="CarD-like, C-terminal domain"/>
    <property type="match status" value="1"/>
</dbReference>
<accession>A0A1B9B6Q4</accession>
<name>A0A1B9B6Q4_9BACI</name>
<comment type="caution">
    <text evidence="2">The sequence shown here is derived from an EMBL/GenBank/DDBJ whole genome shotgun (WGS) entry which is preliminary data.</text>
</comment>
<evidence type="ECO:0000313" key="3">
    <source>
        <dbReference type="Proteomes" id="UP000092578"/>
    </source>
</evidence>
<dbReference type="InterPro" id="IPR003711">
    <property type="entry name" value="CarD-like/TRCF_RID"/>
</dbReference>
<dbReference type="InterPro" id="IPR052531">
    <property type="entry name" value="CarD-like_regulator"/>
</dbReference>
<dbReference type="InterPro" id="IPR036101">
    <property type="entry name" value="CarD-like/TRCF_RID_sf"/>
</dbReference>
<dbReference type="GO" id="GO:0009303">
    <property type="term" value="P:rRNA transcription"/>
    <property type="evidence" value="ECO:0007669"/>
    <property type="project" value="TreeGrafter"/>
</dbReference>
<dbReference type="Gene3D" id="2.40.10.170">
    <property type="match status" value="1"/>
</dbReference>
<dbReference type="SUPFAM" id="SSF141259">
    <property type="entry name" value="CarD-like"/>
    <property type="match status" value="1"/>
</dbReference>
<dbReference type="Pfam" id="PF21095">
    <property type="entry name" value="CarD_C"/>
    <property type="match status" value="1"/>
</dbReference>
<evidence type="ECO:0000313" key="2">
    <source>
        <dbReference type="EMBL" id="OCA91753.1"/>
    </source>
</evidence>
<feature type="domain" description="CarD-like/TRCF RNAP-interacting" evidence="1">
    <location>
        <begin position="1"/>
        <end position="111"/>
    </location>
</feature>
<dbReference type="Pfam" id="PF02559">
    <property type="entry name" value="CarD_TRCF_RID"/>
    <property type="match status" value="1"/>
</dbReference>
<dbReference type="EMBL" id="MAYT01000006">
    <property type="protein sequence ID" value="OCA91753.1"/>
    <property type="molecule type" value="Genomic_DNA"/>
</dbReference>
<dbReference type="InterPro" id="IPR048792">
    <property type="entry name" value="CarD_C"/>
</dbReference>
<dbReference type="InterPro" id="IPR042215">
    <property type="entry name" value="CarD-like_C"/>
</dbReference>
<dbReference type="PANTHER" id="PTHR38447:SF1">
    <property type="entry name" value="RNA POLYMERASE-BINDING TRANSCRIPTION FACTOR CARD"/>
    <property type="match status" value="1"/>
</dbReference>
<reference evidence="3" key="1">
    <citation type="submission" date="2016-05" db="EMBL/GenBank/DDBJ databases">
        <authorList>
            <person name="Liu B."/>
            <person name="Wang J."/>
            <person name="Zhu Y."/>
            <person name="Liu G."/>
            <person name="Chen Q."/>
            <person name="Chen Z."/>
            <person name="Lan J."/>
            <person name="Che J."/>
            <person name="Ge C."/>
            <person name="Shi H."/>
            <person name="Pan Z."/>
            <person name="Liu X."/>
        </authorList>
    </citation>
    <scope>NUCLEOTIDE SEQUENCE [LARGE SCALE GENOMIC DNA]</scope>
    <source>
        <strain evidence="3">FJAT-27215</strain>
    </source>
</reference>